<dbReference type="EMBL" id="JAVDRP010000003">
    <property type="protein sequence ID" value="MDR6408131.1"/>
    <property type="molecule type" value="Genomic_DNA"/>
</dbReference>
<dbReference type="InterPro" id="IPR011008">
    <property type="entry name" value="Dimeric_a/b-barrel"/>
</dbReference>
<feature type="domain" description="Stress-response A/B barrel" evidence="1">
    <location>
        <begin position="38"/>
        <end position="134"/>
    </location>
</feature>
<protein>
    <recommendedName>
        <fullName evidence="1">Stress-response A/B barrel domain-containing protein</fullName>
    </recommendedName>
</protein>
<dbReference type="PANTHER" id="PTHR37832:SF1">
    <property type="entry name" value="STRESS-RESPONSE A_B BARREL DOMAIN-CONTAINING PROTEIN"/>
    <property type="match status" value="1"/>
</dbReference>
<dbReference type="Gene3D" id="3.30.70.100">
    <property type="match status" value="1"/>
</dbReference>
<dbReference type="Pfam" id="PF07876">
    <property type="entry name" value="Dabb"/>
    <property type="match status" value="1"/>
</dbReference>
<proteinExistence type="predicted"/>
<keyword evidence="3" id="KW-1185">Reference proteome</keyword>
<name>A0ABU1LNL1_9BURK</name>
<dbReference type="PROSITE" id="PS51502">
    <property type="entry name" value="S_R_A_B_BARREL"/>
    <property type="match status" value="1"/>
</dbReference>
<dbReference type="SMART" id="SM00886">
    <property type="entry name" value="Dabb"/>
    <property type="match status" value="1"/>
</dbReference>
<evidence type="ECO:0000313" key="3">
    <source>
        <dbReference type="Proteomes" id="UP001264340"/>
    </source>
</evidence>
<accession>A0ABU1LNL1</accession>
<gene>
    <name evidence="2" type="ORF">J2804_001524</name>
</gene>
<evidence type="ECO:0000259" key="1">
    <source>
        <dbReference type="PROSITE" id="PS51502"/>
    </source>
</evidence>
<reference evidence="2 3" key="1">
    <citation type="submission" date="2023-07" db="EMBL/GenBank/DDBJ databases">
        <title>Sorghum-associated microbial communities from plants grown in Nebraska, USA.</title>
        <authorList>
            <person name="Schachtman D."/>
        </authorList>
    </citation>
    <scope>NUCLEOTIDE SEQUENCE [LARGE SCALE GENOMIC DNA]</scope>
    <source>
        <strain evidence="2 3">DS1316</strain>
    </source>
</reference>
<sequence>MGNAIAVIISHCRAPVGACKIQTLRSPTQRIEQGDAVIRHIVMWKLKEHAEGASRAENALKLKEKLESCRDIVPGILKLEVGIAAPGLESSYDIVLVSDFADKTALDAYQVHPTHEAIKGFVGAVREARQAVDYEI</sequence>
<dbReference type="PANTHER" id="PTHR37832">
    <property type="entry name" value="BLL2683 PROTEIN"/>
    <property type="match status" value="1"/>
</dbReference>
<comment type="caution">
    <text evidence="2">The sequence shown here is derived from an EMBL/GenBank/DDBJ whole genome shotgun (WGS) entry which is preliminary data.</text>
</comment>
<organism evidence="2 3">
    <name type="scientific">Paraburkholderia terricola</name>
    <dbReference type="NCBI Taxonomy" id="169427"/>
    <lineage>
        <taxon>Bacteria</taxon>
        <taxon>Pseudomonadati</taxon>
        <taxon>Pseudomonadota</taxon>
        <taxon>Betaproteobacteria</taxon>
        <taxon>Burkholderiales</taxon>
        <taxon>Burkholderiaceae</taxon>
        <taxon>Paraburkholderia</taxon>
    </lineage>
</organism>
<dbReference type="SUPFAM" id="SSF54909">
    <property type="entry name" value="Dimeric alpha+beta barrel"/>
    <property type="match status" value="1"/>
</dbReference>
<dbReference type="Proteomes" id="UP001264340">
    <property type="component" value="Unassembled WGS sequence"/>
</dbReference>
<evidence type="ECO:0000313" key="2">
    <source>
        <dbReference type="EMBL" id="MDR6408131.1"/>
    </source>
</evidence>
<dbReference type="InterPro" id="IPR013097">
    <property type="entry name" value="Dabb"/>
</dbReference>